<dbReference type="OrthoDB" id="5178565at2"/>
<evidence type="ECO:0000259" key="2">
    <source>
        <dbReference type="Pfam" id="PF11716"/>
    </source>
</evidence>
<dbReference type="EMBL" id="LT629779">
    <property type="protein sequence ID" value="SDS70471.1"/>
    <property type="molecule type" value="Genomic_DNA"/>
</dbReference>
<evidence type="ECO:0000313" key="4">
    <source>
        <dbReference type="Proteomes" id="UP000198751"/>
    </source>
</evidence>
<dbReference type="SUPFAM" id="SSF109854">
    <property type="entry name" value="DinB/YfiT-like putative metalloenzymes"/>
    <property type="match status" value="1"/>
</dbReference>
<evidence type="ECO:0000313" key="3">
    <source>
        <dbReference type="EMBL" id="SDS70471.1"/>
    </source>
</evidence>
<dbReference type="GO" id="GO:0046872">
    <property type="term" value="F:metal ion binding"/>
    <property type="evidence" value="ECO:0007669"/>
    <property type="project" value="InterPro"/>
</dbReference>
<feature type="region of interest" description="Disordered" evidence="1">
    <location>
        <begin position="204"/>
        <end position="227"/>
    </location>
</feature>
<protein>
    <submittedName>
        <fullName evidence="3">TIGR03083 family protein</fullName>
    </submittedName>
</protein>
<evidence type="ECO:0000256" key="1">
    <source>
        <dbReference type="SAM" id="MobiDB-lite"/>
    </source>
</evidence>
<dbReference type="Proteomes" id="UP000198751">
    <property type="component" value="Chromosome I"/>
</dbReference>
<dbReference type="InterPro" id="IPR034660">
    <property type="entry name" value="DinB/YfiT-like"/>
</dbReference>
<gene>
    <name evidence="3" type="ORF">SAMN04489743_0656</name>
</gene>
<dbReference type="Gene3D" id="1.20.120.450">
    <property type="entry name" value="dinb family like domain"/>
    <property type="match status" value="1"/>
</dbReference>
<feature type="domain" description="Mycothiol-dependent maleylpyruvate isomerase metal-binding" evidence="2">
    <location>
        <begin position="14"/>
        <end position="101"/>
    </location>
</feature>
<name>A0A1H1UDV1_9MICC</name>
<dbReference type="RefSeq" id="WP_091723780.1">
    <property type="nucleotide sequence ID" value="NZ_LT629779.1"/>
</dbReference>
<keyword evidence="4" id="KW-1185">Reference proteome</keyword>
<proteinExistence type="predicted"/>
<reference evidence="4" key="1">
    <citation type="submission" date="2016-10" db="EMBL/GenBank/DDBJ databases">
        <authorList>
            <person name="Varghese N."/>
            <person name="Submissions S."/>
        </authorList>
    </citation>
    <scope>NUCLEOTIDE SEQUENCE [LARGE SCALE GENOMIC DNA]</scope>
    <source>
        <strain evidence="4">IMMIB L-1606</strain>
    </source>
</reference>
<dbReference type="AlphaFoldDB" id="A0A1H1UDV1"/>
<feature type="compositionally biased region" description="Basic and acidic residues" evidence="1">
    <location>
        <begin position="218"/>
        <end position="227"/>
    </location>
</feature>
<dbReference type="Pfam" id="PF11716">
    <property type="entry name" value="MDMPI_N"/>
    <property type="match status" value="1"/>
</dbReference>
<sequence length="227" mass="24638">MAQSSDGRLWALAHAERAALVEDLASLAPEHWHRQTLCGQWNVEQAVAHLTAAASLNQWQWLRSMFGARFRPEVHNQRRLEENRGSTPAETLDRFCAVVDSSIAPSAHVPAYLGEVVVHAQDIRRPLGIPTSPSIDALTPVAEFYARRNFTVASRTHVAGLQLRADDGPFTAGTGPLVTGSTLALVMTMAGRIPYLDDLQGPGVPTLRSRLGSTGTEPPRHQGDTVP</sequence>
<organism evidence="3 4">
    <name type="scientific">Pseudarthrobacter equi</name>
    <dbReference type="NCBI Taxonomy" id="728066"/>
    <lineage>
        <taxon>Bacteria</taxon>
        <taxon>Bacillati</taxon>
        <taxon>Actinomycetota</taxon>
        <taxon>Actinomycetes</taxon>
        <taxon>Micrococcales</taxon>
        <taxon>Micrococcaceae</taxon>
        <taxon>Pseudarthrobacter</taxon>
    </lineage>
</organism>
<dbReference type="NCBIfam" id="TIGR03083">
    <property type="entry name" value="maleylpyruvate isomerase family mycothiol-dependent enzyme"/>
    <property type="match status" value="1"/>
</dbReference>
<accession>A0A1H1UDV1</accession>
<dbReference type="InterPro" id="IPR024344">
    <property type="entry name" value="MDMPI_metal-binding"/>
</dbReference>
<dbReference type="InterPro" id="IPR017517">
    <property type="entry name" value="Maleyloyr_isom"/>
</dbReference>